<accession>A0A8T0TQ81</accession>
<evidence type="ECO:0000313" key="8">
    <source>
        <dbReference type="Proteomes" id="UP000823388"/>
    </source>
</evidence>
<protein>
    <recommendedName>
        <fullName evidence="6">Strictosidine synthase conserved region domain-containing protein</fullName>
    </recommendedName>
</protein>
<evidence type="ECO:0000256" key="5">
    <source>
        <dbReference type="SAM" id="SignalP"/>
    </source>
</evidence>
<dbReference type="AlphaFoldDB" id="A0A8T0TQ81"/>
<evidence type="ECO:0000259" key="6">
    <source>
        <dbReference type="Pfam" id="PF03088"/>
    </source>
</evidence>
<evidence type="ECO:0000256" key="1">
    <source>
        <dbReference type="ARBA" id="ARBA00004116"/>
    </source>
</evidence>
<dbReference type="GO" id="GO:0005773">
    <property type="term" value="C:vacuole"/>
    <property type="evidence" value="ECO:0007669"/>
    <property type="project" value="UniProtKB-SubCell"/>
</dbReference>
<dbReference type="PANTHER" id="PTHR10426">
    <property type="entry name" value="STRICTOSIDINE SYNTHASE-RELATED"/>
    <property type="match status" value="1"/>
</dbReference>
<sequence>MSCIHAMSLLLLSSSCFAHAKQIKAKLTPWSIHVSKPGGGTRSLAFEHIWLPHASLSFDRRGQGPYAGVSDGRVLNPSNKNTPVCTASADQPDGAESVCGHPLGRQFHPKTGDLYIADAYLGLMKVGLGSSEAEVLATEAGGVPFNFVNGVDVDRGTGNVCFTKSSTVYTCAHNTEIMIHRDAIGRLLRYDAQSRRAIVLKTGQPYPNGVALSASRTHVMVAHMGPCQAFRYWLRGPKAGHYELLADLPGYRTTEHEVMMAPKGVMLSDIAEKDGNLLLGSVKLNYVGLAS</sequence>
<organism evidence="7 8">
    <name type="scientific">Panicum virgatum</name>
    <name type="common">Blackwell switchgrass</name>
    <dbReference type="NCBI Taxonomy" id="38727"/>
    <lineage>
        <taxon>Eukaryota</taxon>
        <taxon>Viridiplantae</taxon>
        <taxon>Streptophyta</taxon>
        <taxon>Embryophyta</taxon>
        <taxon>Tracheophyta</taxon>
        <taxon>Spermatophyta</taxon>
        <taxon>Magnoliopsida</taxon>
        <taxon>Liliopsida</taxon>
        <taxon>Poales</taxon>
        <taxon>Poaceae</taxon>
        <taxon>PACMAD clade</taxon>
        <taxon>Panicoideae</taxon>
        <taxon>Panicodae</taxon>
        <taxon>Paniceae</taxon>
        <taxon>Panicinae</taxon>
        <taxon>Panicum</taxon>
        <taxon>Panicum sect. Hiantes</taxon>
    </lineage>
</organism>
<gene>
    <name evidence="7" type="ORF">PVAP13_4KG117200</name>
</gene>
<dbReference type="InterPro" id="IPR011042">
    <property type="entry name" value="6-blade_b-propeller_TolB-like"/>
</dbReference>
<comment type="caution">
    <text evidence="7">The sequence shown here is derived from an EMBL/GenBank/DDBJ whole genome shotgun (WGS) entry which is preliminary data.</text>
</comment>
<keyword evidence="3" id="KW-0926">Vacuole</keyword>
<evidence type="ECO:0000313" key="7">
    <source>
        <dbReference type="EMBL" id="KAG2611014.1"/>
    </source>
</evidence>
<dbReference type="InterPro" id="IPR018119">
    <property type="entry name" value="Strictosidine_synth_cons-reg"/>
</dbReference>
<evidence type="ECO:0000256" key="2">
    <source>
        <dbReference type="ARBA" id="ARBA00009191"/>
    </source>
</evidence>
<keyword evidence="5" id="KW-0732">Signal</keyword>
<keyword evidence="4" id="KW-0325">Glycoprotein</keyword>
<dbReference type="GO" id="GO:0012505">
    <property type="term" value="C:endomembrane system"/>
    <property type="evidence" value="ECO:0007669"/>
    <property type="project" value="TreeGrafter"/>
</dbReference>
<evidence type="ECO:0000256" key="4">
    <source>
        <dbReference type="ARBA" id="ARBA00023180"/>
    </source>
</evidence>
<dbReference type="Pfam" id="PF03088">
    <property type="entry name" value="Str_synth"/>
    <property type="match status" value="1"/>
</dbReference>
<feature type="chain" id="PRO_5035856108" description="Strictosidine synthase conserved region domain-containing protein" evidence="5">
    <location>
        <begin position="21"/>
        <end position="291"/>
    </location>
</feature>
<dbReference type="Gene3D" id="2.120.10.30">
    <property type="entry name" value="TolB, C-terminal domain"/>
    <property type="match status" value="1"/>
</dbReference>
<reference evidence="7" key="1">
    <citation type="submission" date="2020-05" db="EMBL/GenBank/DDBJ databases">
        <title>WGS assembly of Panicum virgatum.</title>
        <authorList>
            <person name="Lovell J.T."/>
            <person name="Jenkins J."/>
            <person name="Shu S."/>
            <person name="Juenger T.E."/>
            <person name="Schmutz J."/>
        </authorList>
    </citation>
    <scope>NUCLEOTIDE SEQUENCE</scope>
    <source>
        <strain evidence="7">AP13</strain>
    </source>
</reference>
<name>A0A8T0TQ81_PANVG</name>
<feature type="signal peptide" evidence="5">
    <location>
        <begin position="1"/>
        <end position="20"/>
    </location>
</feature>
<dbReference type="SUPFAM" id="SSF63829">
    <property type="entry name" value="Calcium-dependent phosphotriesterase"/>
    <property type="match status" value="1"/>
</dbReference>
<proteinExistence type="inferred from homology"/>
<evidence type="ECO:0000256" key="3">
    <source>
        <dbReference type="ARBA" id="ARBA00022554"/>
    </source>
</evidence>
<keyword evidence="8" id="KW-1185">Reference proteome</keyword>
<dbReference type="EMBL" id="CM029043">
    <property type="protein sequence ID" value="KAG2611014.1"/>
    <property type="molecule type" value="Genomic_DNA"/>
</dbReference>
<dbReference type="GO" id="GO:0016787">
    <property type="term" value="F:hydrolase activity"/>
    <property type="evidence" value="ECO:0007669"/>
    <property type="project" value="TreeGrafter"/>
</dbReference>
<dbReference type="PANTHER" id="PTHR10426:SF62">
    <property type="entry name" value="OS08G0175000 PROTEIN"/>
    <property type="match status" value="1"/>
</dbReference>
<feature type="domain" description="Strictosidine synthase conserved region" evidence="6">
    <location>
        <begin position="149"/>
        <end position="236"/>
    </location>
</feature>
<comment type="similarity">
    <text evidence="2">Belongs to the strictosidine synthase family.</text>
</comment>
<dbReference type="Proteomes" id="UP000823388">
    <property type="component" value="Chromosome 4K"/>
</dbReference>
<comment type="subcellular location">
    <subcellularLocation>
        <location evidence="1">Vacuole</location>
    </subcellularLocation>
</comment>